<reference evidence="2" key="1">
    <citation type="journal article" date="2023" name="G3 (Bethesda)">
        <title>A reference genome for the long-term kleptoplast-retaining sea slug Elysia crispata morphotype clarki.</title>
        <authorList>
            <person name="Eastman K.E."/>
            <person name="Pendleton A.L."/>
            <person name="Shaikh M.A."/>
            <person name="Suttiyut T."/>
            <person name="Ogas R."/>
            <person name="Tomko P."/>
            <person name="Gavelis G."/>
            <person name="Widhalm J.R."/>
            <person name="Wisecaver J.H."/>
        </authorList>
    </citation>
    <scope>NUCLEOTIDE SEQUENCE</scope>
    <source>
        <strain evidence="2">ECLA1</strain>
    </source>
</reference>
<evidence type="ECO:0000256" key="1">
    <source>
        <dbReference type="SAM" id="SignalP"/>
    </source>
</evidence>
<gene>
    <name evidence="2" type="ORF">RRG08_031975</name>
</gene>
<proteinExistence type="predicted"/>
<evidence type="ECO:0000313" key="2">
    <source>
        <dbReference type="EMBL" id="KAK3762394.1"/>
    </source>
</evidence>
<feature type="signal peptide" evidence="1">
    <location>
        <begin position="1"/>
        <end position="18"/>
    </location>
</feature>
<dbReference type="EMBL" id="JAWDGP010004715">
    <property type="protein sequence ID" value="KAK3762394.1"/>
    <property type="molecule type" value="Genomic_DNA"/>
</dbReference>
<comment type="caution">
    <text evidence="2">The sequence shown here is derived from an EMBL/GenBank/DDBJ whole genome shotgun (WGS) entry which is preliminary data.</text>
</comment>
<evidence type="ECO:0000313" key="3">
    <source>
        <dbReference type="Proteomes" id="UP001283361"/>
    </source>
</evidence>
<keyword evidence="1" id="KW-0732">Signal</keyword>
<name>A0AAE0Z3V7_9GAST</name>
<sequence>MRIAFIICLAFHIMSTDSDVTSTPNTPRECADKFREATFLAIHEPDWCSAAEEYATCINDITNLEPQTKMVYRQILRSWLKDNPSCNVESLIYG</sequence>
<keyword evidence="3" id="KW-1185">Reference proteome</keyword>
<dbReference type="Proteomes" id="UP001283361">
    <property type="component" value="Unassembled WGS sequence"/>
</dbReference>
<protein>
    <submittedName>
        <fullName evidence="2">Uncharacterized protein</fullName>
    </submittedName>
</protein>
<organism evidence="2 3">
    <name type="scientific">Elysia crispata</name>
    <name type="common">lettuce slug</name>
    <dbReference type="NCBI Taxonomy" id="231223"/>
    <lineage>
        <taxon>Eukaryota</taxon>
        <taxon>Metazoa</taxon>
        <taxon>Spiralia</taxon>
        <taxon>Lophotrochozoa</taxon>
        <taxon>Mollusca</taxon>
        <taxon>Gastropoda</taxon>
        <taxon>Heterobranchia</taxon>
        <taxon>Euthyneura</taxon>
        <taxon>Panpulmonata</taxon>
        <taxon>Sacoglossa</taxon>
        <taxon>Placobranchoidea</taxon>
        <taxon>Plakobranchidae</taxon>
        <taxon>Elysia</taxon>
    </lineage>
</organism>
<accession>A0AAE0Z3V7</accession>
<feature type="chain" id="PRO_5042043385" evidence="1">
    <location>
        <begin position="19"/>
        <end position="94"/>
    </location>
</feature>
<dbReference type="AlphaFoldDB" id="A0AAE0Z3V7"/>